<sequence>MLDTLEVYLLNFPNTVIEESKLRLLFPPCLKVEKIGDLILKATELQMLYVTSPINTINLSESKGSRMKVRLIDQLNKSIDRVNETNKSSRNNTHDDEDEETYFDAYQSISEDSDCVDKIN</sequence>
<dbReference type="GO" id="GO:0097157">
    <property type="term" value="F:pre-mRNA intronic binding"/>
    <property type="evidence" value="ECO:0007669"/>
    <property type="project" value="TreeGrafter"/>
</dbReference>
<dbReference type="SUPFAM" id="SSF53098">
    <property type="entry name" value="Ribonuclease H-like"/>
    <property type="match status" value="1"/>
</dbReference>
<evidence type="ECO:0000259" key="1">
    <source>
        <dbReference type="Pfam" id="PF12134"/>
    </source>
</evidence>
<dbReference type="Gene3D" id="3.30.420.230">
    <property type="match status" value="1"/>
</dbReference>
<dbReference type="GO" id="GO:0017070">
    <property type="term" value="F:U6 snRNA binding"/>
    <property type="evidence" value="ECO:0007669"/>
    <property type="project" value="TreeGrafter"/>
</dbReference>
<dbReference type="PANTHER" id="PTHR11140">
    <property type="entry name" value="PRE-MRNA SPLICING FACTOR PRP8"/>
    <property type="match status" value="1"/>
</dbReference>
<protein>
    <recommendedName>
        <fullName evidence="1">PRP8 domain-containing protein</fullName>
    </recommendedName>
</protein>
<gene>
    <name evidence="2" type="ORF">HCN44_000340</name>
</gene>
<evidence type="ECO:0000313" key="2">
    <source>
        <dbReference type="EMBL" id="KAF7990535.1"/>
    </source>
</evidence>
<reference evidence="2 3" key="1">
    <citation type="submission" date="2020-08" db="EMBL/GenBank/DDBJ databases">
        <title>Aphidius gifuensis genome sequencing and assembly.</title>
        <authorList>
            <person name="Du Z."/>
        </authorList>
    </citation>
    <scope>NUCLEOTIDE SEQUENCE [LARGE SCALE GENOMIC DNA]</scope>
    <source>
        <strain evidence="2">YNYX2018</strain>
        <tissue evidence="2">Adults</tissue>
    </source>
</reference>
<comment type="caution">
    <text evidence="2">The sequence shown here is derived from an EMBL/GenBank/DDBJ whole genome shotgun (WGS) entry which is preliminary data.</text>
</comment>
<dbReference type="GO" id="GO:0030623">
    <property type="term" value="F:U5 snRNA binding"/>
    <property type="evidence" value="ECO:0007669"/>
    <property type="project" value="TreeGrafter"/>
</dbReference>
<dbReference type="InterPro" id="IPR027652">
    <property type="entry name" value="PRP8"/>
</dbReference>
<dbReference type="PANTHER" id="PTHR11140:SF0">
    <property type="entry name" value="PRE-MRNA-PROCESSING-SPLICING FACTOR 8"/>
    <property type="match status" value="1"/>
</dbReference>
<dbReference type="InterPro" id="IPR021983">
    <property type="entry name" value="PRP8_domainIV"/>
</dbReference>
<dbReference type="GO" id="GO:0005682">
    <property type="term" value="C:U5 snRNP"/>
    <property type="evidence" value="ECO:0007669"/>
    <property type="project" value="TreeGrafter"/>
</dbReference>
<dbReference type="Pfam" id="PF12134">
    <property type="entry name" value="PRP8_domainIV"/>
    <property type="match status" value="1"/>
</dbReference>
<dbReference type="GO" id="GO:0000244">
    <property type="term" value="P:spliceosomal tri-snRNP complex assembly"/>
    <property type="evidence" value="ECO:0007669"/>
    <property type="project" value="TreeGrafter"/>
</dbReference>
<proteinExistence type="predicted"/>
<dbReference type="EMBL" id="JACMRX010000004">
    <property type="protein sequence ID" value="KAF7990535.1"/>
    <property type="molecule type" value="Genomic_DNA"/>
</dbReference>
<organism evidence="2 3">
    <name type="scientific">Aphidius gifuensis</name>
    <name type="common">Parasitoid wasp</name>
    <dbReference type="NCBI Taxonomy" id="684658"/>
    <lineage>
        <taxon>Eukaryota</taxon>
        <taxon>Metazoa</taxon>
        <taxon>Ecdysozoa</taxon>
        <taxon>Arthropoda</taxon>
        <taxon>Hexapoda</taxon>
        <taxon>Insecta</taxon>
        <taxon>Pterygota</taxon>
        <taxon>Neoptera</taxon>
        <taxon>Endopterygota</taxon>
        <taxon>Hymenoptera</taxon>
        <taxon>Apocrita</taxon>
        <taxon>Ichneumonoidea</taxon>
        <taxon>Braconidae</taxon>
        <taxon>Aphidiinae</taxon>
        <taxon>Aphidius</taxon>
    </lineage>
</organism>
<dbReference type="GO" id="GO:0030619">
    <property type="term" value="F:U1 snRNA binding"/>
    <property type="evidence" value="ECO:0007669"/>
    <property type="project" value="TreeGrafter"/>
</dbReference>
<dbReference type="InterPro" id="IPR043172">
    <property type="entry name" value="Prp8_domainIV_palm"/>
</dbReference>
<feature type="domain" description="PRP8" evidence="1">
    <location>
        <begin position="1"/>
        <end position="49"/>
    </location>
</feature>
<keyword evidence="3" id="KW-1185">Reference proteome</keyword>
<dbReference type="InterPro" id="IPR012337">
    <property type="entry name" value="RNaseH-like_sf"/>
</dbReference>
<dbReference type="AlphaFoldDB" id="A0A834XRQ4"/>
<dbReference type="Proteomes" id="UP000639338">
    <property type="component" value="Unassembled WGS sequence"/>
</dbReference>
<accession>A0A834XRQ4</accession>
<name>A0A834XRQ4_APHGI</name>
<dbReference type="GO" id="GO:0071013">
    <property type="term" value="C:catalytic step 2 spliceosome"/>
    <property type="evidence" value="ECO:0007669"/>
    <property type="project" value="TreeGrafter"/>
</dbReference>
<dbReference type="GO" id="GO:0030620">
    <property type="term" value="F:U2 snRNA binding"/>
    <property type="evidence" value="ECO:0007669"/>
    <property type="project" value="TreeGrafter"/>
</dbReference>
<evidence type="ECO:0000313" key="3">
    <source>
        <dbReference type="Proteomes" id="UP000639338"/>
    </source>
</evidence>